<dbReference type="EMBL" id="NMQW01000023">
    <property type="protein sequence ID" value="OXM85259.1"/>
    <property type="molecule type" value="Genomic_DNA"/>
</dbReference>
<keyword evidence="2" id="KW-0808">Transferase</keyword>
<keyword evidence="3" id="KW-1185">Reference proteome</keyword>
<dbReference type="CDD" id="cd03140">
    <property type="entry name" value="GATase1_PfpI_3"/>
    <property type="match status" value="1"/>
</dbReference>
<dbReference type="Pfam" id="PF01965">
    <property type="entry name" value="DJ-1_PfpI"/>
    <property type="match status" value="1"/>
</dbReference>
<organism evidence="2 3">
    <name type="scientific">Paenibacillus rigui</name>
    <dbReference type="NCBI Taxonomy" id="554312"/>
    <lineage>
        <taxon>Bacteria</taxon>
        <taxon>Bacillati</taxon>
        <taxon>Bacillota</taxon>
        <taxon>Bacilli</taxon>
        <taxon>Bacillales</taxon>
        <taxon>Paenibacillaceae</taxon>
        <taxon>Paenibacillus</taxon>
    </lineage>
</organism>
<sequence length="195" mass="21447">MKKQVWIVLTDGFADWEASYISPELNKPEAGYQVRTIALDKAVKTSMGGFDVLPHHTWAEACEKGNDPAMVILPGGTSWLAEVNVPIRELVRHCFQRGIPVAAICDATTFLAKHGFLENHKHTGNTLGYLKQGAPEYRGERLYVEAQSVCDGNLITANGSAAVEFARDILKKLGVLEGEALEQWFHIAKHGFLSA</sequence>
<evidence type="ECO:0000313" key="2">
    <source>
        <dbReference type="EMBL" id="OXM85259.1"/>
    </source>
</evidence>
<evidence type="ECO:0000313" key="3">
    <source>
        <dbReference type="Proteomes" id="UP000215509"/>
    </source>
</evidence>
<feature type="domain" description="DJ-1/PfpI" evidence="1">
    <location>
        <begin position="3"/>
        <end position="171"/>
    </location>
</feature>
<comment type="caution">
    <text evidence="2">The sequence shown here is derived from an EMBL/GenBank/DDBJ whole genome shotgun (WGS) entry which is preliminary data.</text>
</comment>
<name>A0A229UQU0_9BACL</name>
<dbReference type="AlphaFoldDB" id="A0A229UQU0"/>
<dbReference type="InterPro" id="IPR029062">
    <property type="entry name" value="Class_I_gatase-like"/>
</dbReference>
<dbReference type="GO" id="GO:0005737">
    <property type="term" value="C:cytoplasm"/>
    <property type="evidence" value="ECO:0007669"/>
    <property type="project" value="TreeGrafter"/>
</dbReference>
<dbReference type="PANTHER" id="PTHR48094:SF19">
    <property type="entry name" value="DJ-1_PFPI DOMAIN-CONTAINING PROTEIN"/>
    <property type="match status" value="1"/>
</dbReference>
<dbReference type="OrthoDB" id="6003696at2"/>
<dbReference type="InterPro" id="IPR002818">
    <property type="entry name" value="DJ-1/PfpI"/>
</dbReference>
<dbReference type="RefSeq" id="WP_094016023.1">
    <property type="nucleotide sequence ID" value="NZ_NMQW01000023.1"/>
</dbReference>
<dbReference type="GO" id="GO:0016740">
    <property type="term" value="F:transferase activity"/>
    <property type="evidence" value="ECO:0007669"/>
    <property type="project" value="UniProtKB-KW"/>
</dbReference>
<dbReference type="Proteomes" id="UP000215509">
    <property type="component" value="Unassembled WGS sequence"/>
</dbReference>
<dbReference type="InterPro" id="IPR050325">
    <property type="entry name" value="Prot/Nucl_acid_deglycase"/>
</dbReference>
<evidence type="ECO:0000259" key="1">
    <source>
        <dbReference type="Pfam" id="PF01965"/>
    </source>
</evidence>
<dbReference type="PANTHER" id="PTHR48094">
    <property type="entry name" value="PROTEIN/NUCLEIC ACID DEGLYCASE DJ-1-RELATED"/>
    <property type="match status" value="1"/>
</dbReference>
<reference evidence="2 3" key="1">
    <citation type="submission" date="2017-07" db="EMBL/GenBank/DDBJ databases">
        <title>Genome sequencing and assembly of Paenibacillus rigui.</title>
        <authorList>
            <person name="Mayilraj S."/>
        </authorList>
    </citation>
    <scope>NUCLEOTIDE SEQUENCE [LARGE SCALE GENOMIC DNA]</scope>
    <source>
        <strain evidence="2 3">JCM 16352</strain>
    </source>
</reference>
<proteinExistence type="predicted"/>
<dbReference type="Gene3D" id="3.40.50.880">
    <property type="match status" value="1"/>
</dbReference>
<protein>
    <submittedName>
        <fullName evidence="2">Glutamine amidotransferase</fullName>
    </submittedName>
</protein>
<dbReference type="SUPFAM" id="SSF52317">
    <property type="entry name" value="Class I glutamine amidotransferase-like"/>
    <property type="match status" value="1"/>
</dbReference>
<keyword evidence="2" id="KW-0315">Glutamine amidotransferase</keyword>
<gene>
    <name evidence="2" type="ORF">CF651_16825</name>
</gene>
<accession>A0A229UQU0</accession>